<dbReference type="RefSeq" id="WP_132382436.1">
    <property type="nucleotide sequence ID" value="NZ_DAIPCY010000021.1"/>
</dbReference>
<dbReference type="NCBIfam" id="TIGR00225">
    <property type="entry name" value="prc"/>
    <property type="match status" value="1"/>
</dbReference>
<evidence type="ECO:0000256" key="1">
    <source>
        <dbReference type="ARBA" id="ARBA00009179"/>
    </source>
</evidence>
<dbReference type="Pfam" id="PF17820">
    <property type="entry name" value="PDZ_6"/>
    <property type="match status" value="1"/>
</dbReference>
<keyword evidence="8" id="KW-1185">Reference proteome</keyword>
<dbReference type="GO" id="GO:0006508">
    <property type="term" value="P:proteolysis"/>
    <property type="evidence" value="ECO:0007669"/>
    <property type="project" value="UniProtKB-KW"/>
</dbReference>
<dbReference type="AlphaFoldDB" id="A0A4R3K3C6"/>
<dbReference type="InterPro" id="IPR005151">
    <property type="entry name" value="Tail-specific_protease"/>
</dbReference>
<feature type="domain" description="PDZ" evidence="6">
    <location>
        <begin position="103"/>
        <end position="173"/>
    </location>
</feature>
<dbReference type="GO" id="GO:0007165">
    <property type="term" value="P:signal transduction"/>
    <property type="evidence" value="ECO:0007669"/>
    <property type="project" value="TreeGrafter"/>
</dbReference>
<dbReference type="SMART" id="SM00245">
    <property type="entry name" value="TSPc"/>
    <property type="match status" value="1"/>
</dbReference>
<dbReference type="InterPro" id="IPR041489">
    <property type="entry name" value="PDZ_6"/>
</dbReference>
<dbReference type="PANTHER" id="PTHR32060">
    <property type="entry name" value="TAIL-SPECIFIC PROTEASE"/>
    <property type="match status" value="1"/>
</dbReference>
<dbReference type="OrthoDB" id="9812068at2"/>
<dbReference type="SMART" id="SM00228">
    <property type="entry name" value="PDZ"/>
    <property type="match status" value="1"/>
</dbReference>
<dbReference type="InterPro" id="IPR036034">
    <property type="entry name" value="PDZ_sf"/>
</dbReference>
<evidence type="ECO:0000256" key="4">
    <source>
        <dbReference type="ARBA" id="ARBA00022825"/>
    </source>
</evidence>
<keyword evidence="4 5" id="KW-0720">Serine protease</keyword>
<accession>A0A4R3K3C6</accession>
<proteinExistence type="inferred from homology"/>
<dbReference type="Gene3D" id="2.30.42.10">
    <property type="match status" value="1"/>
</dbReference>
<comment type="similarity">
    <text evidence="1 5">Belongs to the peptidase S41A family.</text>
</comment>
<dbReference type="EMBL" id="SLZZ01000019">
    <property type="protein sequence ID" value="TCS77204.1"/>
    <property type="molecule type" value="Genomic_DNA"/>
</dbReference>
<dbReference type="PROSITE" id="PS50106">
    <property type="entry name" value="PDZ"/>
    <property type="match status" value="1"/>
</dbReference>
<evidence type="ECO:0000256" key="5">
    <source>
        <dbReference type="RuleBase" id="RU004404"/>
    </source>
</evidence>
<keyword evidence="3 5" id="KW-0378">Hydrolase</keyword>
<dbReference type="Gene3D" id="3.30.750.44">
    <property type="match status" value="1"/>
</dbReference>
<protein>
    <submittedName>
        <fullName evidence="7">Carboxyl-terminal processing protease</fullName>
    </submittedName>
</protein>
<keyword evidence="2 5" id="KW-0645">Protease</keyword>
<dbReference type="GO" id="GO:0008236">
    <property type="term" value="F:serine-type peptidase activity"/>
    <property type="evidence" value="ECO:0007669"/>
    <property type="project" value="UniProtKB-KW"/>
</dbReference>
<evidence type="ECO:0000256" key="3">
    <source>
        <dbReference type="ARBA" id="ARBA00022801"/>
    </source>
</evidence>
<sequence length="402" mass="44102">MNDKKSFRKGALCGALVMLLIAAAGLGIRKTGERYILGDGAAAAQVSSQTQTERKLTNLGRLIDHYYLYTDKLNNKALQDGIYTGYVSGLGDPYTVYYDKEQTKELLETTSGEYSGIGAGLVTDIETKAVTIANIYKDSPAEEAGLKEGDILYQVDDHVVGDEDLTEIVSWIKGKEGTDVTLHVYRGSAMEQVTCTATRRSLKVQTVDYEMKENQVGYIHITEFDQVTYDQFKDALADLENQGMKGLVIDLRSNPGGDLDTVVDMLKLLLPKGMVVYTEDKNGNRTEYKNEKDHEFTKPLTVLVNQYSASAAEIFSGAIQDYKVGSIVGTTTYGKGIVQQLMDLGDGTCLKVTIAEYFLPSGRSIHKKGIKPDVEVEYKADPGNAAADNQLDEALEVLQGKM</sequence>
<evidence type="ECO:0000313" key="7">
    <source>
        <dbReference type="EMBL" id="TCS77204.1"/>
    </source>
</evidence>
<dbReference type="Pfam" id="PF03572">
    <property type="entry name" value="Peptidase_S41"/>
    <property type="match status" value="1"/>
</dbReference>
<gene>
    <name evidence="7" type="ORF">EDD59_11935</name>
</gene>
<dbReference type="InterPro" id="IPR001478">
    <property type="entry name" value="PDZ"/>
</dbReference>
<dbReference type="InterPro" id="IPR004447">
    <property type="entry name" value="Peptidase_S41A"/>
</dbReference>
<organism evidence="7 8">
    <name type="scientific">Muricomes intestini</name>
    <dbReference type="NCBI Taxonomy" id="1796634"/>
    <lineage>
        <taxon>Bacteria</taxon>
        <taxon>Bacillati</taxon>
        <taxon>Bacillota</taxon>
        <taxon>Clostridia</taxon>
        <taxon>Lachnospirales</taxon>
        <taxon>Lachnospiraceae</taxon>
        <taxon>Muricomes</taxon>
    </lineage>
</organism>
<evidence type="ECO:0000259" key="6">
    <source>
        <dbReference type="PROSITE" id="PS50106"/>
    </source>
</evidence>
<name>A0A4R3K3C6_9FIRM</name>
<comment type="caution">
    <text evidence="7">The sequence shown here is derived from an EMBL/GenBank/DDBJ whole genome shotgun (WGS) entry which is preliminary data.</text>
</comment>
<dbReference type="Gene3D" id="3.90.226.10">
    <property type="entry name" value="2-enoyl-CoA Hydratase, Chain A, domain 1"/>
    <property type="match status" value="1"/>
</dbReference>
<dbReference type="GO" id="GO:0004175">
    <property type="term" value="F:endopeptidase activity"/>
    <property type="evidence" value="ECO:0007669"/>
    <property type="project" value="TreeGrafter"/>
</dbReference>
<evidence type="ECO:0000256" key="2">
    <source>
        <dbReference type="ARBA" id="ARBA00022670"/>
    </source>
</evidence>
<reference evidence="7 8" key="1">
    <citation type="submission" date="2019-03" db="EMBL/GenBank/DDBJ databases">
        <title>Genomic Encyclopedia of Type Strains, Phase IV (KMG-IV): sequencing the most valuable type-strain genomes for metagenomic binning, comparative biology and taxonomic classification.</title>
        <authorList>
            <person name="Goeker M."/>
        </authorList>
    </citation>
    <scope>NUCLEOTIDE SEQUENCE [LARGE SCALE GENOMIC DNA]</scope>
    <source>
        <strain evidence="7 8">DSM 29489</strain>
    </source>
</reference>
<dbReference type="InterPro" id="IPR029045">
    <property type="entry name" value="ClpP/crotonase-like_dom_sf"/>
</dbReference>
<dbReference type="GO" id="GO:0030288">
    <property type="term" value="C:outer membrane-bounded periplasmic space"/>
    <property type="evidence" value="ECO:0007669"/>
    <property type="project" value="TreeGrafter"/>
</dbReference>
<dbReference type="SUPFAM" id="SSF50156">
    <property type="entry name" value="PDZ domain-like"/>
    <property type="match status" value="1"/>
</dbReference>
<dbReference type="CDD" id="cd07560">
    <property type="entry name" value="Peptidase_S41_CPP"/>
    <property type="match status" value="1"/>
</dbReference>
<dbReference type="PANTHER" id="PTHR32060:SF30">
    <property type="entry name" value="CARBOXY-TERMINAL PROCESSING PROTEASE CTPA"/>
    <property type="match status" value="1"/>
</dbReference>
<dbReference type="Proteomes" id="UP000295726">
    <property type="component" value="Unassembled WGS sequence"/>
</dbReference>
<dbReference type="SUPFAM" id="SSF52096">
    <property type="entry name" value="ClpP/crotonase"/>
    <property type="match status" value="1"/>
</dbReference>
<evidence type="ECO:0000313" key="8">
    <source>
        <dbReference type="Proteomes" id="UP000295726"/>
    </source>
</evidence>